<accession>A0A0E9MU44</accession>
<reference evidence="4 5" key="1">
    <citation type="submission" date="2015-04" db="EMBL/GenBank/DDBJ databases">
        <title>Whole genome shotgun sequence of Flavihumibacter petaseus NBRC 106054.</title>
        <authorList>
            <person name="Miyazawa S."/>
            <person name="Hosoyama A."/>
            <person name="Hashimoto M."/>
            <person name="Noguchi M."/>
            <person name="Tsuchikane K."/>
            <person name="Ohji S."/>
            <person name="Yamazoe A."/>
            <person name="Ichikawa N."/>
            <person name="Kimura A."/>
            <person name="Fujita N."/>
        </authorList>
    </citation>
    <scope>NUCLEOTIDE SEQUENCE [LARGE SCALE GENOMIC DNA]</scope>
    <source>
        <strain evidence="4 5">NBRC 106054</strain>
    </source>
</reference>
<evidence type="ECO:0000259" key="3">
    <source>
        <dbReference type="PROSITE" id="PS50109"/>
    </source>
</evidence>
<dbReference type="Pfam" id="PF02518">
    <property type="entry name" value="HATPase_c"/>
    <property type="match status" value="1"/>
</dbReference>
<dbReference type="SUPFAM" id="SSF47384">
    <property type="entry name" value="Homodimeric domain of signal transducing histidine kinase"/>
    <property type="match status" value="1"/>
</dbReference>
<dbReference type="Pfam" id="PF07494">
    <property type="entry name" value="Reg_prop"/>
    <property type="match status" value="1"/>
</dbReference>
<keyword evidence="2" id="KW-1133">Transmembrane helix</keyword>
<organism evidence="4 5">
    <name type="scientific">Flavihumibacter petaseus NBRC 106054</name>
    <dbReference type="NCBI Taxonomy" id="1220578"/>
    <lineage>
        <taxon>Bacteria</taxon>
        <taxon>Pseudomonadati</taxon>
        <taxon>Bacteroidota</taxon>
        <taxon>Chitinophagia</taxon>
        <taxon>Chitinophagales</taxon>
        <taxon>Chitinophagaceae</taxon>
        <taxon>Flavihumibacter</taxon>
    </lineage>
</organism>
<keyword evidence="5" id="KW-1185">Reference proteome</keyword>
<dbReference type="InterPro" id="IPR011110">
    <property type="entry name" value="Reg_prop"/>
</dbReference>
<gene>
    <name evidence="4" type="ORF">FPE01S_01_01010</name>
</gene>
<keyword evidence="2" id="KW-0472">Membrane</keyword>
<dbReference type="EMBL" id="BBWV01000001">
    <property type="protein sequence ID" value="GAO41089.1"/>
    <property type="molecule type" value="Genomic_DNA"/>
</dbReference>
<dbReference type="SUPFAM" id="SSF55874">
    <property type="entry name" value="ATPase domain of HSP90 chaperone/DNA topoisomerase II/histidine kinase"/>
    <property type="match status" value="1"/>
</dbReference>
<keyword evidence="2" id="KW-0812">Transmembrane</keyword>
<dbReference type="InterPro" id="IPR013783">
    <property type="entry name" value="Ig-like_fold"/>
</dbReference>
<dbReference type="InterPro" id="IPR036890">
    <property type="entry name" value="HATPase_C_sf"/>
</dbReference>
<dbReference type="Gene3D" id="3.30.565.10">
    <property type="entry name" value="Histidine kinase-like ATPase, C-terminal domain"/>
    <property type="match status" value="1"/>
</dbReference>
<dbReference type="Gene3D" id="2.130.10.10">
    <property type="entry name" value="YVTN repeat-like/Quinoprotein amine dehydrogenase"/>
    <property type="match status" value="2"/>
</dbReference>
<evidence type="ECO:0000313" key="4">
    <source>
        <dbReference type="EMBL" id="GAO41089.1"/>
    </source>
</evidence>
<evidence type="ECO:0000256" key="2">
    <source>
        <dbReference type="SAM" id="Phobius"/>
    </source>
</evidence>
<feature type="transmembrane region" description="Helical" evidence="2">
    <location>
        <begin position="692"/>
        <end position="710"/>
    </location>
</feature>
<keyword evidence="1" id="KW-0597">Phosphoprotein</keyword>
<dbReference type="InterPro" id="IPR003594">
    <property type="entry name" value="HATPase_dom"/>
</dbReference>
<keyword evidence="4" id="KW-0418">Kinase</keyword>
<dbReference type="PROSITE" id="PS50109">
    <property type="entry name" value="HIS_KIN"/>
    <property type="match status" value="1"/>
</dbReference>
<dbReference type="SMART" id="SM00387">
    <property type="entry name" value="HATPase_c"/>
    <property type="match status" value="1"/>
</dbReference>
<evidence type="ECO:0000256" key="1">
    <source>
        <dbReference type="ARBA" id="ARBA00022553"/>
    </source>
</evidence>
<name>A0A0E9MU44_9BACT</name>
<dbReference type="Gene3D" id="2.60.40.10">
    <property type="entry name" value="Immunoglobulins"/>
    <property type="match status" value="1"/>
</dbReference>
<dbReference type="InterPro" id="IPR005467">
    <property type="entry name" value="His_kinase_dom"/>
</dbReference>
<sequence>MLCFEDAHAQFSGFHVQHFNSENGLPNSIKGMLYDSNGYLWLATESGLVRFDGTHFRYIDKTESGSPVTRLVTVDTTAAGDIFVQAEAGRYFRVTANHFLQPADKSILRKGIENTSVTPDLANAVFSRCRKKFGDGQLQEWALPNIMNSSRSYLNSFTIAGGHYIFLNHKSQVIVADTGLQRFQVVRLAFSGHREKSSTAISPGSLSLLPCGNKVLLRYGDSIFQMQFRPDYSAAALRAILPAGEIPNIIGLLELPEQNIYIAGTLTDGIYVLRRQEFSTVRNSDRDANVFYATVPLGSDGVFTPRGLLTPERFVPLGMDCSLFSMLKTSRGTYYLNRRDYLKGGILEFDSSLQLVQEIYFPRNGISCFRECRDGSIWLSAIGYFMGRLVKDSVLWQTRPAGLPADFPVAAFVEAGPNVFWIAGSMGIAKVDFNKYTAHWVPELNNKAIRNLYLDEKGTLWIATYGNGFYAWYDNRLTSFPVDQDQYLNFVHTFLPDHSGRFWLTTNHGLFVVATADLYRYLSDPKKTPYYYYFDHTAGMSTSEFNGGGIPAGIVLGNGKFSLPTMNGLVQFFADSIRPVFPDAAFFLDKVMADTTELSTVFPLTVPCGKERLQFYFSSPYFGNTRNQQIIYRIDKEDNPWHVLKSDQVIELNNLKKGEHTIWLRKPSGFGKDGEILRRFDFTVEPMFTETVVFRLMLLLLAALLAYGLYRLRIRLLLMRQQRLEKEVLEKTREQQALIGNLELVVSELEASQDELHKLIQFKEYLAMIVTHDLQSPLRFLADAIDRLQEPAGSYNSNAEAADLGREIRKTTRNIHQFVNDFHVWIKNINLHGQIDPAPVHLSTLLEELQDFFRELQKSRGNVISTNVPPGTWVDTNYQLLKIILRNIIDNANKHTRGGLVMIRTEASDGLVSIAISDDGTGMKPAVREKILKHARDENLFSYGKESDALGFGYRFVTDFCKLMKIELDIENNIQGGTKVVLRGLKHCPVPQATAEIKQQLWPQVS</sequence>
<feature type="domain" description="Histidine kinase" evidence="3">
    <location>
        <begin position="769"/>
        <end position="983"/>
    </location>
</feature>
<evidence type="ECO:0000313" key="5">
    <source>
        <dbReference type="Proteomes" id="UP000033121"/>
    </source>
</evidence>
<dbReference type="PANTHER" id="PTHR43547">
    <property type="entry name" value="TWO-COMPONENT HISTIDINE KINASE"/>
    <property type="match status" value="1"/>
</dbReference>
<keyword evidence="4" id="KW-0808">Transferase</keyword>
<comment type="caution">
    <text evidence="4">The sequence shown here is derived from an EMBL/GenBank/DDBJ whole genome shotgun (WGS) entry which is preliminary data.</text>
</comment>
<dbReference type="AlphaFoldDB" id="A0A0E9MU44"/>
<dbReference type="PANTHER" id="PTHR43547:SF2">
    <property type="entry name" value="HYBRID SIGNAL TRANSDUCTION HISTIDINE KINASE C"/>
    <property type="match status" value="1"/>
</dbReference>
<dbReference type="GO" id="GO:0000155">
    <property type="term" value="F:phosphorelay sensor kinase activity"/>
    <property type="evidence" value="ECO:0007669"/>
    <property type="project" value="InterPro"/>
</dbReference>
<dbReference type="SUPFAM" id="SSF63829">
    <property type="entry name" value="Calcium-dependent phosphotriesterase"/>
    <property type="match status" value="1"/>
</dbReference>
<dbReference type="InterPro" id="IPR015943">
    <property type="entry name" value="WD40/YVTN_repeat-like_dom_sf"/>
</dbReference>
<dbReference type="Proteomes" id="UP000033121">
    <property type="component" value="Unassembled WGS sequence"/>
</dbReference>
<dbReference type="STRING" id="1220578.FPE01S_01_01010"/>
<protein>
    <submittedName>
        <fullName evidence="4">Putative two-component histidine kinase</fullName>
    </submittedName>
</protein>
<dbReference type="RefSeq" id="WP_046367016.1">
    <property type="nucleotide sequence ID" value="NZ_BBWV01000001.1"/>
</dbReference>
<proteinExistence type="predicted"/>
<dbReference type="InterPro" id="IPR036097">
    <property type="entry name" value="HisK_dim/P_sf"/>
</dbReference>